<evidence type="ECO:0000313" key="4">
    <source>
        <dbReference type="EMBL" id="GAA2629966.1"/>
    </source>
</evidence>
<dbReference type="Proteomes" id="UP001500151">
    <property type="component" value="Unassembled WGS sequence"/>
</dbReference>
<gene>
    <name evidence="4" type="ORF">GCM10010307_21240</name>
</gene>
<accession>A0ABP6CX61</accession>
<reference evidence="5" key="1">
    <citation type="journal article" date="2019" name="Int. J. Syst. Evol. Microbiol.">
        <title>The Global Catalogue of Microorganisms (GCM) 10K type strain sequencing project: providing services to taxonomists for standard genome sequencing and annotation.</title>
        <authorList>
            <consortium name="The Broad Institute Genomics Platform"/>
            <consortium name="The Broad Institute Genome Sequencing Center for Infectious Disease"/>
            <person name="Wu L."/>
            <person name="Ma J."/>
        </authorList>
    </citation>
    <scope>NUCLEOTIDE SEQUENCE [LARGE SCALE GENOMIC DNA]</scope>
    <source>
        <strain evidence="5">JCM 4524</strain>
    </source>
</reference>
<dbReference type="PANTHER" id="PTHR30483:SF6">
    <property type="entry name" value="PERIPLASMIC BINDING PROTEIN OF ABC TRANSPORTER FOR NATURAL AMINO ACIDS"/>
    <property type="match status" value="1"/>
</dbReference>
<evidence type="ECO:0000256" key="2">
    <source>
        <dbReference type="ARBA" id="ARBA00022729"/>
    </source>
</evidence>
<dbReference type="InterPro" id="IPR028082">
    <property type="entry name" value="Peripla_BP_I"/>
</dbReference>
<evidence type="ECO:0000256" key="1">
    <source>
        <dbReference type="ARBA" id="ARBA00010062"/>
    </source>
</evidence>
<evidence type="ECO:0000313" key="5">
    <source>
        <dbReference type="Proteomes" id="UP001500151"/>
    </source>
</evidence>
<evidence type="ECO:0000259" key="3">
    <source>
        <dbReference type="Pfam" id="PF13458"/>
    </source>
</evidence>
<keyword evidence="5" id="KW-1185">Reference proteome</keyword>
<dbReference type="EMBL" id="BAAASJ010000022">
    <property type="protein sequence ID" value="GAA2629966.1"/>
    <property type="molecule type" value="Genomic_DNA"/>
</dbReference>
<dbReference type="InterPro" id="IPR028081">
    <property type="entry name" value="Leu-bd"/>
</dbReference>
<name>A0ABP6CX61_9ACTN</name>
<keyword evidence="2" id="KW-0732">Signal</keyword>
<dbReference type="Pfam" id="PF13458">
    <property type="entry name" value="Peripla_BP_6"/>
    <property type="match status" value="1"/>
</dbReference>
<sequence length="399" mass="41192">MGVVSVFSLTRTVAGLAVGAMLLSGCGSSLDESGGSKAAGDQSAGAVKVGLLVPLSGVYAPIGEDLRAGFQLYLDQHNGKLGQRKVDLVTADEGEGPQTGVPAAQKLVTQDQVSAVAGVVNSATALGLRDFFDESKKPLLIANAGADDITGARKSEYVWRTSFSNGDVSAALGPAVAEEVKGKVYLIAADYAAGKEMVAGFRKTFEAAGGKVAGEKYTPFGKTQDFQPYLSAIRKSGADAVFAFYAGAEAVNFVKQYKQFGLAGKTQLYGTGFLTEGGALAAQGTAAVGVKTSLHYSTELDSATNKKFVDAYQKAAKKPPTVYAVQGYDTAAVLDKALAEASGDSGDALVKALAKVGSIDSPRGAWKFDADQNAEQQFYLREVKSSGGTAVNTVVGELD</sequence>
<dbReference type="CDD" id="cd20014">
    <property type="entry name" value="PBP1_RPA0668_benzoate-like"/>
    <property type="match status" value="1"/>
</dbReference>
<comment type="caution">
    <text evidence="4">The sequence shown here is derived from an EMBL/GenBank/DDBJ whole genome shotgun (WGS) entry which is preliminary data.</text>
</comment>
<organism evidence="4 5">
    <name type="scientific">Streptomyces vastus</name>
    <dbReference type="NCBI Taxonomy" id="285451"/>
    <lineage>
        <taxon>Bacteria</taxon>
        <taxon>Bacillati</taxon>
        <taxon>Actinomycetota</taxon>
        <taxon>Actinomycetes</taxon>
        <taxon>Kitasatosporales</taxon>
        <taxon>Streptomycetaceae</taxon>
        <taxon>Streptomyces</taxon>
    </lineage>
</organism>
<dbReference type="Gene3D" id="3.40.50.2300">
    <property type="match status" value="2"/>
</dbReference>
<proteinExistence type="inferred from homology"/>
<comment type="similarity">
    <text evidence="1">Belongs to the leucine-binding protein family.</text>
</comment>
<dbReference type="InterPro" id="IPR051010">
    <property type="entry name" value="BCAA_transport"/>
</dbReference>
<protein>
    <submittedName>
        <fullName evidence="4">ABC transporter substrate-binding protein</fullName>
    </submittedName>
</protein>
<feature type="domain" description="Leucine-binding protein" evidence="3">
    <location>
        <begin position="47"/>
        <end position="387"/>
    </location>
</feature>
<dbReference type="PANTHER" id="PTHR30483">
    <property type="entry name" value="LEUCINE-SPECIFIC-BINDING PROTEIN"/>
    <property type="match status" value="1"/>
</dbReference>
<dbReference type="SUPFAM" id="SSF53822">
    <property type="entry name" value="Periplasmic binding protein-like I"/>
    <property type="match status" value="1"/>
</dbReference>
<dbReference type="RefSeq" id="WP_344389236.1">
    <property type="nucleotide sequence ID" value="NZ_BAAASJ010000022.1"/>
</dbReference>